<dbReference type="CDD" id="cd02066">
    <property type="entry name" value="GRX_family"/>
    <property type="match status" value="1"/>
</dbReference>
<feature type="domain" description="Glutaredoxin" evidence="1">
    <location>
        <begin position="28"/>
        <end position="80"/>
    </location>
</feature>
<dbReference type="SUPFAM" id="SSF52833">
    <property type="entry name" value="Thioredoxin-like"/>
    <property type="match status" value="1"/>
</dbReference>
<dbReference type="InterPro" id="IPR051548">
    <property type="entry name" value="Grx-like_ET"/>
</dbReference>
<evidence type="ECO:0000313" key="2">
    <source>
        <dbReference type="EMBL" id="KXZ42590.1"/>
    </source>
</evidence>
<name>A0A150FZU3_GONPE</name>
<dbReference type="GO" id="GO:0009055">
    <property type="term" value="F:electron transfer activity"/>
    <property type="evidence" value="ECO:0007669"/>
    <property type="project" value="TreeGrafter"/>
</dbReference>
<evidence type="ECO:0000313" key="3">
    <source>
        <dbReference type="Proteomes" id="UP000075714"/>
    </source>
</evidence>
<organism evidence="2 3">
    <name type="scientific">Gonium pectorale</name>
    <name type="common">Green alga</name>
    <dbReference type="NCBI Taxonomy" id="33097"/>
    <lineage>
        <taxon>Eukaryota</taxon>
        <taxon>Viridiplantae</taxon>
        <taxon>Chlorophyta</taxon>
        <taxon>core chlorophytes</taxon>
        <taxon>Chlorophyceae</taxon>
        <taxon>CS clade</taxon>
        <taxon>Chlamydomonadales</taxon>
        <taxon>Volvocaceae</taxon>
        <taxon>Gonium</taxon>
    </lineage>
</organism>
<dbReference type="PANTHER" id="PTHR34386:SF1">
    <property type="entry name" value="GLUTAREDOXIN-LIKE PROTEIN NRDH"/>
    <property type="match status" value="1"/>
</dbReference>
<dbReference type="PANTHER" id="PTHR34386">
    <property type="entry name" value="GLUTAREDOXIN"/>
    <property type="match status" value="1"/>
</dbReference>
<sequence length="234" mass="24143">MATAGATAAPEVPVLPSDPVADLRSARVAVMSTPACPYCKRAKEALSGAGVSYVDVNVGSDEALRQVVRELTGKRTVPQVGPWPRTFRSFTLRALLDWLAASGEADPAAAARQLLAANLITPAAADFAAAQRAAAAVAAAAAGTGGSVDDGVLLTLVSEAPAPTAGEPLNTGFWWQGPARPASEVASSLRSLILQLYDDHLSPDGKVLRYGALRADPRFGAFVAATAELQQLRD</sequence>
<dbReference type="InterPro" id="IPR036249">
    <property type="entry name" value="Thioredoxin-like_sf"/>
</dbReference>
<reference evidence="3" key="1">
    <citation type="journal article" date="2016" name="Nat. Commun.">
        <title>The Gonium pectorale genome demonstrates co-option of cell cycle regulation during the evolution of multicellularity.</title>
        <authorList>
            <person name="Hanschen E.R."/>
            <person name="Marriage T.N."/>
            <person name="Ferris P.J."/>
            <person name="Hamaji T."/>
            <person name="Toyoda A."/>
            <person name="Fujiyama A."/>
            <person name="Neme R."/>
            <person name="Noguchi H."/>
            <person name="Minakuchi Y."/>
            <person name="Suzuki M."/>
            <person name="Kawai-Toyooka H."/>
            <person name="Smith D.R."/>
            <person name="Sparks H."/>
            <person name="Anderson J."/>
            <person name="Bakaric R."/>
            <person name="Luria V."/>
            <person name="Karger A."/>
            <person name="Kirschner M.W."/>
            <person name="Durand P.M."/>
            <person name="Michod R.E."/>
            <person name="Nozaki H."/>
            <person name="Olson B.J."/>
        </authorList>
    </citation>
    <scope>NUCLEOTIDE SEQUENCE [LARGE SCALE GENOMIC DNA]</scope>
    <source>
        <strain evidence="3">NIES-2863</strain>
    </source>
</reference>
<protein>
    <recommendedName>
        <fullName evidence="1">Glutaredoxin domain-containing protein</fullName>
    </recommendedName>
</protein>
<dbReference type="PROSITE" id="PS51354">
    <property type="entry name" value="GLUTAREDOXIN_2"/>
    <property type="match status" value="1"/>
</dbReference>
<dbReference type="EMBL" id="LSYV01000132">
    <property type="protein sequence ID" value="KXZ42590.1"/>
    <property type="molecule type" value="Genomic_DNA"/>
</dbReference>
<dbReference type="OrthoDB" id="418495at2759"/>
<dbReference type="AlphaFoldDB" id="A0A150FZU3"/>
<keyword evidence="3" id="KW-1185">Reference proteome</keyword>
<comment type="caution">
    <text evidence="2">The sequence shown here is derived from an EMBL/GenBank/DDBJ whole genome shotgun (WGS) entry which is preliminary data.</text>
</comment>
<dbReference type="PRINTS" id="PR00160">
    <property type="entry name" value="GLUTAREDOXIN"/>
</dbReference>
<dbReference type="InterPro" id="IPR002109">
    <property type="entry name" value="Glutaredoxin"/>
</dbReference>
<proteinExistence type="predicted"/>
<dbReference type="InterPro" id="IPR014025">
    <property type="entry name" value="Glutaredoxin_subgr"/>
</dbReference>
<dbReference type="Pfam" id="PF00462">
    <property type="entry name" value="Glutaredoxin"/>
    <property type="match status" value="1"/>
</dbReference>
<dbReference type="Gene3D" id="3.40.30.10">
    <property type="entry name" value="Glutaredoxin"/>
    <property type="match status" value="1"/>
</dbReference>
<gene>
    <name evidence="2" type="ORF">GPECTOR_132g602</name>
</gene>
<dbReference type="GO" id="GO:0045454">
    <property type="term" value="P:cell redox homeostasis"/>
    <property type="evidence" value="ECO:0007669"/>
    <property type="project" value="TreeGrafter"/>
</dbReference>
<dbReference type="STRING" id="33097.A0A150FZU3"/>
<evidence type="ECO:0000259" key="1">
    <source>
        <dbReference type="Pfam" id="PF00462"/>
    </source>
</evidence>
<dbReference type="Proteomes" id="UP000075714">
    <property type="component" value="Unassembled WGS sequence"/>
</dbReference>
<accession>A0A150FZU3</accession>